<comment type="caution">
    <text evidence="4">The sequence shown here is derived from an EMBL/GenBank/DDBJ whole genome shotgun (WGS) entry which is preliminary data.</text>
</comment>
<dbReference type="InterPro" id="IPR025110">
    <property type="entry name" value="AMP-bd_C"/>
</dbReference>
<evidence type="ECO:0000313" key="5">
    <source>
        <dbReference type="Proteomes" id="UP000801492"/>
    </source>
</evidence>
<evidence type="ECO:0000256" key="2">
    <source>
        <dbReference type="ARBA" id="ARBA00022598"/>
    </source>
</evidence>
<dbReference type="InterPro" id="IPR042099">
    <property type="entry name" value="ANL_N_sf"/>
</dbReference>
<keyword evidence="5" id="KW-1185">Reference proteome</keyword>
<dbReference type="PANTHER" id="PTHR24096:SF149">
    <property type="entry name" value="AMP-BINDING DOMAIN-CONTAINING PROTEIN-RELATED"/>
    <property type="match status" value="1"/>
</dbReference>
<comment type="similarity">
    <text evidence="1">Belongs to the ATP-dependent AMP-binding enzyme family.</text>
</comment>
<dbReference type="SUPFAM" id="SSF56801">
    <property type="entry name" value="Acetyl-CoA synthetase-like"/>
    <property type="match status" value="1"/>
</dbReference>
<dbReference type="Gene3D" id="3.30.300.30">
    <property type="match status" value="1"/>
</dbReference>
<protein>
    <recommendedName>
        <fullName evidence="3">AMP-binding enzyme C-terminal domain-containing protein</fullName>
    </recommendedName>
</protein>
<name>A0A8K0G5V6_IGNLU</name>
<accession>A0A8K0G5V6</accession>
<dbReference type="Gene3D" id="3.40.50.12780">
    <property type="entry name" value="N-terminal domain of ligase-like"/>
    <property type="match status" value="1"/>
</dbReference>
<evidence type="ECO:0000259" key="3">
    <source>
        <dbReference type="Pfam" id="PF13193"/>
    </source>
</evidence>
<feature type="domain" description="AMP-binding enzyme C-terminal" evidence="3">
    <location>
        <begin position="229"/>
        <end position="307"/>
    </location>
</feature>
<dbReference type="Pfam" id="PF13193">
    <property type="entry name" value="AMP-binding_C"/>
    <property type="match status" value="1"/>
</dbReference>
<evidence type="ECO:0000313" key="4">
    <source>
        <dbReference type="EMBL" id="KAF2886723.1"/>
    </source>
</evidence>
<gene>
    <name evidence="4" type="ORF">ILUMI_19450</name>
</gene>
<dbReference type="AlphaFoldDB" id="A0A8K0G5V6"/>
<dbReference type="InterPro" id="IPR045851">
    <property type="entry name" value="AMP-bd_C_sf"/>
</dbReference>
<proteinExistence type="inferred from homology"/>
<sequence>IDGLTGEVDTYGSVLQRSILAAITMRSKGVTPPEEEKEFIPVEIRNLKETLSIFSSSRTSGLAMGVCLSHLSLISQFSFMEVKKSLGFVTLNYSSPCWATSVVMLTTSILTSACRLLLFVSGSTIYKEQLDKIKQLLPTTITELGGNSLAFDLNPSGIASLVQKSTSCDKPLIVDLQTKEALGPNQKGKLRVKTDYCINVYYDDDYCFYVVDRIKDMLKFQGWQIAPAKLETILLSHPVVETALVIGLPDPVDCDHLTGIVQVKKSAKNVIVEDMQKYYDEKIDDDRYRLRGGLKIDDSIPVTPTGKYKKQVMILSFVILFTN</sequence>
<evidence type="ECO:0000256" key="1">
    <source>
        <dbReference type="ARBA" id="ARBA00006432"/>
    </source>
</evidence>
<dbReference type="GO" id="GO:0016405">
    <property type="term" value="F:CoA-ligase activity"/>
    <property type="evidence" value="ECO:0007669"/>
    <property type="project" value="TreeGrafter"/>
</dbReference>
<feature type="non-terminal residue" evidence="4">
    <location>
        <position position="1"/>
    </location>
</feature>
<dbReference type="EMBL" id="VTPC01086667">
    <property type="protein sequence ID" value="KAF2886723.1"/>
    <property type="molecule type" value="Genomic_DNA"/>
</dbReference>
<reference evidence="4" key="1">
    <citation type="submission" date="2019-08" db="EMBL/GenBank/DDBJ databases">
        <title>The genome of the North American firefly Photinus pyralis.</title>
        <authorList>
            <consortium name="Photinus pyralis genome working group"/>
            <person name="Fallon T.R."/>
            <person name="Sander Lower S.E."/>
            <person name="Weng J.-K."/>
        </authorList>
    </citation>
    <scope>NUCLEOTIDE SEQUENCE</scope>
    <source>
        <strain evidence="4">TRF0915ILg1</strain>
        <tissue evidence="4">Whole body</tissue>
    </source>
</reference>
<keyword evidence="2" id="KW-0436">Ligase</keyword>
<dbReference type="PANTHER" id="PTHR24096">
    <property type="entry name" value="LONG-CHAIN-FATTY-ACID--COA LIGASE"/>
    <property type="match status" value="1"/>
</dbReference>
<dbReference type="Proteomes" id="UP000801492">
    <property type="component" value="Unassembled WGS sequence"/>
</dbReference>
<organism evidence="4 5">
    <name type="scientific">Ignelater luminosus</name>
    <name type="common">Cucubano</name>
    <name type="synonym">Pyrophorus luminosus</name>
    <dbReference type="NCBI Taxonomy" id="2038154"/>
    <lineage>
        <taxon>Eukaryota</taxon>
        <taxon>Metazoa</taxon>
        <taxon>Ecdysozoa</taxon>
        <taxon>Arthropoda</taxon>
        <taxon>Hexapoda</taxon>
        <taxon>Insecta</taxon>
        <taxon>Pterygota</taxon>
        <taxon>Neoptera</taxon>
        <taxon>Endopterygota</taxon>
        <taxon>Coleoptera</taxon>
        <taxon>Polyphaga</taxon>
        <taxon>Elateriformia</taxon>
        <taxon>Elateroidea</taxon>
        <taxon>Elateridae</taxon>
        <taxon>Agrypninae</taxon>
        <taxon>Pyrophorini</taxon>
        <taxon>Ignelater</taxon>
    </lineage>
</organism>
<dbReference type="OrthoDB" id="10253869at2759"/>